<accession>A7J8H8</accession>
<dbReference type="KEGG" id="vg:5470105"/>
<evidence type="ECO:0000313" key="2">
    <source>
        <dbReference type="Proteomes" id="UP000204095"/>
    </source>
</evidence>
<protein>
    <submittedName>
        <fullName evidence="1">Uncharacterized protein n824L</fullName>
    </submittedName>
</protein>
<organismHost>
    <name type="scientific">Paramecium bursaria</name>
    <dbReference type="NCBI Taxonomy" id="74790"/>
</organismHost>
<dbReference type="Proteomes" id="UP000204095">
    <property type="component" value="Segment"/>
</dbReference>
<dbReference type="EMBL" id="DQ890022">
    <property type="protein sequence ID" value="ABT16109.1"/>
    <property type="molecule type" value="Genomic_DNA"/>
</dbReference>
<gene>
    <name evidence="1" type="primary">n824L</name>
    <name evidence="1" type="ORF">FR483_n824L</name>
</gene>
<evidence type="ECO:0000313" key="1">
    <source>
        <dbReference type="EMBL" id="ABT16109.1"/>
    </source>
</evidence>
<dbReference type="GeneID" id="5470105"/>
<name>A7J8H8_PBCVF</name>
<dbReference type="RefSeq" id="YP_001426456.1">
    <property type="nucleotide sequence ID" value="NC_008603.1"/>
</dbReference>
<organism evidence="1 2">
    <name type="scientific">Paramecium bursaria Chlorella virus FR483</name>
    <name type="common">PBCV-FR483</name>
    <dbReference type="NCBI Taxonomy" id="399781"/>
    <lineage>
        <taxon>Viruses</taxon>
        <taxon>Varidnaviria</taxon>
        <taxon>Bamfordvirae</taxon>
        <taxon>Nucleocytoviricota</taxon>
        <taxon>Megaviricetes</taxon>
        <taxon>Algavirales</taxon>
        <taxon>Phycodnaviridae</taxon>
        <taxon>Chlorovirus</taxon>
        <taxon>Chlorovirus conductrix</taxon>
        <taxon>Paramecium bursaria Chlorella virus A1</taxon>
    </lineage>
</organism>
<proteinExistence type="predicted"/>
<reference evidence="1 2" key="1">
    <citation type="journal article" date="2007" name="Virology">
        <title>Sequence and annotation of the 314-kb MT325 and the 321-kb FR483 viruses that infect Chlorella Pbi.</title>
        <authorList>
            <person name="Fitzgerald L.A."/>
            <person name="Graves M.V."/>
            <person name="Li X."/>
            <person name="Feldblyum T."/>
            <person name="Hartigan J."/>
            <person name="Van Etten J.L."/>
        </authorList>
    </citation>
    <scope>NUCLEOTIDE SEQUENCE [LARGE SCALE GENOMIC DNA]</scope>
    <source>
        <strain evidence="1 2">FR483</strain>
    </source>
</reference>
<sequence length="86" mass="9919">MYSAAREDTIVAFVDCFDEGFGCFLLVGEPIWYEALFYGLLDPLGQTTFPGSNDNLVCPRRPRSNKILRHLEILIFVTTFHWFDIV</sequence>